<comment type="caution">
    <text evidence="1">The sequence shown here is derived from an EMBL/GenBank/DDBJ whole genome shotgun (WGS) entry which is preliminary data.</text>
</comment>
<proteinExistence type="predicted"/>
<keyword evidence="2" id="KW-1185">Reference proteome</keyword>
<organism evidence="1 2">
    <name type="scientific">Virgisporangium aurantiacum</name>
    <dbReference type="NCBI Taxonomy" id="175570"/>
    <lineage>
        <taxon>Bacteria</taxon>
        <taxon>Bacillati</taxon>
        <taxon>Actinomycetota</taxon>
        <taxon>Actinomycetes</taxon>
        <taxon>Micromonosporales</taxon>
        <taxon>Micromonosporaceae</taxon>
        <taxon>Virgisporangium</taxon>
    </lineage>
</organism>
<protein>
    <submittedName>
        <fullName evidence="1">Uncharacterized protein</fullName>
    </submittedName>
</protein>
<dbReference type="InterPro" id="IPR011050">
    <property type="entry name" value="Pectin_lyase_fold/virulence"/>
</dbReference>
<dbReference type="SUPFAM" id="SSF51126">
    <property type="entry name" value="Pectin lyase-like"/>
    <property type="match status" value="1"/>
</dbReference>
<accession>A0A8J3ZBF5</accession>
<gene>
    <name evidence="1" type="ORF">Vau01_073730</name>
</gene>
<dbReference type="Proteomes" id="UP000612585">
    <property type="component" value="Unassembled WGS sequence"/>
</dbReference>
<reference evidence="1" key="1">
    <citation type="submission" date="2021-01" db="EMBL/GenBank/DDBJ databases">
        <title>Whole genome shotgun sequence of Virgisporangium aurantiacum NBRC 16421.</title>
        <authorList>
            <person name="Komaki H."/>
            <person name="Tamura T."/>
        </authorList>
    </citation>
    <scope>NUCLEOTIDE SEQUENCE</scope>
    <source>
        <strain evidence="1">NBRC 16421</strain>
    </source>
</reference>
<dbReference type="EMBL" id="BOPG01000049">
    <property type="protein sequence ID" value="GIJ59857.1"/>
    <property type="molecule type" value="Genomic_DNA"/>
</dbReference>
<dbReference type="AlphaFoldDB" id="A0A8J3ZBF5"/>
<evidence type="ECO:0000313" key="2">
    <source>
        <dbReference type="Proteomes" id="UP000612585"/>
    </source>
</evidence>
<name>A0A8J3ZBF5_9ACTN</name>
<sequence>MPAGTKLSAYSGPCTIRTDNTVVDAKTINCDTFEIQARNVTIRKSKINGIVVTSERTNYSFTLDQVEVDSGLVERAAVGSTNMTILRSNISGGRTTVACSFNCTVRDSYLHGQRLPDGSDWHVGAFLANDAGPNGRTEVTLVHNTIICDAKETSNGGGCSGDINLFPDFGPVSYVTVDGNLLGANTDISYCVYGGTSTSKPYNSGVQHIVFTNNVIQRGSNKKCGFYGPVTSFNPSLPGNRWENNRWDDGSAVQSAN</sequence>
<evidence type="ECO:0000313" key="1">
    <source>
        <dbReference type="EMBL" id="GIJ59857.1"/>
    </source>
</evidence>